<comment type="caution">
    <text evidence="3">The sequence shown here is derived from an EMBL/GenBank/DDBJ whole genome shotgun (WGS) entry which is preliminary data.</text>
</comment>
<dbReference type="Pfam" id="PF00076">
    <property type="entry name" value="RRM_1"/>
    <property type="match status" value="1"/>
</dbReference>
<gene>
    <name evidence="3" type="ORF">PACLA_8A014646</name>
</gene>
<dbReference type="OrthoDB" id="762982at2759"/>
<keyword evidence="4" id="KW-1185">Reference proteome</keyword>
<dbReference type="AlphaFoldDB" id="A0A6S7H0J3"/>
<name>A0A6S7H0J3_PARCT</name>
<evidence type="ECO:0000313" key="4">
    <source>
        <dbReference type="Proteomes" id="UP001152795"/>
    </source>
</evidence>
<dbReference type="GO" id="GO:0005737">
    <property type="term" value="C:cytoplasm"/>
    <property type="evidence" value="ECO:0007669"/>
    <property type="project" value="TreeGrafter"/>
</dbReference>
<dbReference type="PANTHER" id="PTHR11176:SF57">
    <property type="entry name" value="PROTEIN BOULE"/>
    <property type="match status" value="1"/>
</dbReference>
<sequence length="203" mass="23073">TSAYELADFFEVFGHVTETKIILDGSGLSKGYGFVTFEQRSTVSKVESMGIIYFKNKKINIGPAVKKEATICQPEIVMWPQSSPVTSATTTNVVGQQTYQSPYYNNLGYLQQPQQPLEPYGGADCYGYYVVTNDGVLYWMMHPMAGYNPAVINQNMQPQMPYSYFQRDYRSNSSSSSSDDEIKVKKHTYNAKRKDIPPRFKKR</sequence>
<accession>A0A6S7H0J3</accession>
<protein>
    <submittedName>
        <fullName evidence="3">Boule-like isoform X2</fullName>
    </submittedName>
</protein>
<dbReference type="PROSITE" id="PS50102">
    <property type="entry name" value="RRM"/>
    <property type="match status" value="1"/>
</dbReference>
<dbReference type="InterPro" id="IPR000504">
    <property type="entry name" value="RRM_dom"/>
</dbReference>
<dbReference type="SUPFAM" id="SSF54928">
    <property type="entry name" value="RNA-binding domain, RBD"/>
    <property type="match status" value="1"/>
</dbReference>
<dbReference type="InterPro" id="IPR035979">
    <property type="entry name" value="RBD_domain_sf"/>
</dbReference>
<dbReference type="InterPro" id="IPR012677">
    <property type="entry name" value="Nucleotide-bd_a/b_plait_sf"/>
</dbReference>
<dbReference type="GO" id="GO:0045948">
    <property type="term" value="P:positive regulation of translational initiation"/>
    <property type="evidence" value="ECO:0007669"/>
    <property type="project" value="TreeGrafter"/>
</dbReference>
<keyword evidence="1" id="KW-0694">RNA-binding</keyword>
<dbReference type="Gene3D" id="3.30.70.330">
    <property type="match status" value="1"/>
</dbReference>
<reference evidence="3" key="1">
    <citation type="submission" date="2020-04" db="EMBL/GenBank/DDBJ databases">
        <authorList>
            <person name="Alioto T."/>
            <person name="Alioto T."/>
            <person name="Gomez Garrido J."/>
        </authorList>
    </citation>
    <scope>NUCLEOTIDE SEQUENCE</scope>
    <source>
        <strain evidence="3">A484AB</strain>
    </source>
</reference>
<evidence type="ECO:0000256" key="2">
    <source>
        <dbReference type="SAM" id="MobiDB-lite"/>
    </source>
</evidence>
<feature type="compositionally biased region" description="Basic and acidic residues" evidence="2">
    <location>
        <begin position="192"/>
        <end position="203"/>
    </location>
</feature>
<dbReference type="PANTHER" id="PTHR11176">
    <property type="entry name" value="BOULE-RELATED"/>
    <property type="match status" value="1"/>
</dbReference>
<feature type="non-terminal residue" evidence="3">
    <location>
        <position position="203"/>
    </location>
</feature>
<feature type="region of interest" description="Disordered" evidence="2">
    <location>
        <begin position="168"/>
        <end position="203"/>
    </location>
</feature>
<evidence type="ECO:0000256" key="1">
    <source>
        <dbReference type="ARBA" id="ARBA00022884"/>
    </source>
</evidence>
<proteinExistence type="predicted"/>
<dbReference type="Proteomes" id="UP001152795">
    <property type="component" value="Unassembled WGS sequence"/>
</dbReference>
<dbReference type="GO" id="GO:0003730">
    <property type="term" value="F:mRNA 3'-UTR binding"/>
    <property type="evidence" value="ECO:0007669"/>
    <property type="project" value="TreeGrafter"/>
</dbReference>
<dbReference type="EMBL" id="CACRXK020002799">
    <property type="protein sequence ID" value="CAB3996102.1"/>
    <property type="molecule type" value="Genomic_DNA"/>
</dbReference>
<evidence type="ECO:0000313" key="3">
    <source>
        <dbReference type="EMBL" id="CAB3996102.1"/>
    </source>
</evidence>
<dbReference type="GO" id="GO:0008494">
    <property type="term" value="F:translation activator activity"/>
    <property type="evidence" value="ECO:0007669"/>
    <property type="project" value="TreeGrafter"/>
</dbReference>
<organism evidence="3 4">
    <name type="scientific">Paramuricea clavata</name>
    <name type="common">Red gorgonian</name>
    <name type="synonym">Violescent sea-whip</name>
    <dbReference type="NCBI Taxonomy" id="317549"/>
    <lineage>
        <taxon>Eukaryota</taxon>
        <taxon>Metazoa</taxon>
        <taxon>Cnidaria</taxon>
        <taxon>Anthozoa</taxon>
        <taxon>Octocorallia</taxon>
        <taxon>Malacalcyonacea</taxon>
        <taxon>Plexauridae</taxon>
        <taxon>Paramuricea</taxon>
    </lineage>
</organism>
<dbReference type="GO" id="GO:0070935">
    <property type="term" value="P:3'-UTR-mediated mRNA stabilization"/>
    <property type="evidence" value="ECO:0007669"/>
    <property type="project" value="TreeGrafter"/>
</dbReference>